<name>A0A5B7X786_9FLAO</name>
<dbReference type="GO" id="GO:0006508">
    <property type="term" value="P:proteolysis"/>
    <property type="evidence" value="ECO:0007669"/>
    <property type="project" value="UniProtKB-KW"/>
</dbReference>
<feature type="transmembrane region" description="Helical" evidence="1">
    <location>
        <begin position="70"/>
        <end position="86"/>
    </location>
</feature>
<keyword evidence="3" id="KW-0482">Metalloprotease</keyword>
<gene>
    <name evidence="3" type="ORF">FHG64_04315</name>
</gene>
<dbReference type="InterPro" id="IPR003675">
    <property type="entry name" value="Rce1/LyrA-like_dom"/>
</dbReference>
<dbReference type="Proteomes" id="UP000309016">
    <property type="component" value="Chromosome"/>
</dbReference>
<keyword evidence="1" id="KW-0812">Transmembrane</keyword>
<reference evidence="3 4" key="1">
    <citation type="submission" date="2019-06" db="EMBL/GenBank/DDBJ databases">
        <title>Complete genome sequence of Antarcticibacterium flavum KCTC 52984T from an Antarctic marine sediment.</title>
        <authorList>
            <person name="Lee Y.M."/>
            <person name="Shin S.C."/>
        </authorList>
    </citation>
    <scope>NUCLEOTIDE SEQUENCE [LARGE SCALE GENOMIC DNA]</scope>
    <source>
        <strain evidence="3 4">KCTC 52984</strain>
    </source>
</reference>
<accession>A0A5B7X786</accession>
<dbReference type="GO" id="GO:0008237">
    <property type="term" value="F:metallopeptidase activity"/>
    <property type="evidence" value="ECO:0007669"/>
    <property type="project" value="UniProtKB-KW"/>
</dbReference>
<feature type="transmembrane region" description="Helical" evidence="1">
    <location>
        <begin position="183"/>
        <end position="202"/>
    </location>
</feature>
<evidence type="ECO:0000256" key="1">
    <source>
        <dbReference type="SAM" id="Phobius"/>
    </source>
</evidence>
<dbReference type="KEGG" id="afla:FHG64_04315"/>
<dbReference type="OrthoDB" id="1453037at2"/>
<dbReference type="GO" id="GO:0080120">
    <property type="term" value="P:CAAX-box protein maturation"/>
    <property type="evidence" value="ECO:0007669"/>
    <property type="project" value="UniProtKB-ARBA"/>
</dbReference>
<keyword evidence="3" id="KW-0645">Protease</keyword>
<keyword evidence="4" id="KW-1185">Reference proteome</keyword>
<proteinExistence type="predicted"/>
<feature type="transmembrane region" description="Helical" evidence="1">
    <location>
        <begin position="41"/>
        <end position="58"/>
    </location>
</feature>
<organism evidence="3 4">
    <name type="scientific">Antarcticibacterium flavum</name>
    <dbReference type="NCBI Taxonomy" id="2058175"/>
    <lineage>
        <taxon>Bacteria</taxon>
        <taxon>Pseudomonadati</taxon>
        <taxon>Bacteroidota</taxon>
        <taxon>Flavobacteriia</taxon>
        <taxon>Flavobacteriales</taxon>
        <taxon>Flavobacteriaceae</taxon>
        <taxon>Antarcticibacterium</taxon>
    </lineage>
</organism>
<dbReference type="GO" id="GO:0004175">
    <property type="term" value="F:endopeptidase activity"/>
    <property type="evidence" value="ECO:0007669"/>
    <property type="project" value="UniProtKB-ARBA"/>
</dbReference>
<sequence>MLAYYFMFFIALGLLQVLFPHFSISEYQQNDINRLLLENPLQFFLLAVIIAPVLEEGMFRTLIRPTTNELIFFFSCWLVVLVTSFIPVDVYWTVKFGFLLVFLIFSFVVLRELIPLPWQWKLCSWLKKYQILIWIITSVLFGMIHIYNYVEGFELNFVLFLLIFPRIIAGIFFGKVKIENRSLLWPIALHAMNNGVVLLLLLPQLL</sequence>
<feature type="transmembrane region" description="Helical" evidence="1">
    <location>
        <begin position="156"/>
        <end position="176"/>
    </location>
</feature>
<evidence type="ECO:0000259" key="2">
    <source>
        <dbReference type="Pfam" id="PF02517"/>
    </source>
</evidence>
<dbReference type="AlphaFoldDB" id="A0A5B7X786"/>
<feature type="domain" description="CAAX prenyl protease 2/Lysostaphin resistance protein A-like" evidence="2">
    <location>
        <begin position="39"/>
        <end position="195"/>
    </location>
</feature>
<evidence type="ECO:0000313" key="3">
    <source>
        <dbReference type="EMBL" id="QCY71356.1"/>
    </source>
</evidence>
<protein>
    <submittedName>
        <fullName evidence="3">CPBP family intramembrane metalloprotease</fullName>
    </submittedName>
</protein>
<keyword evidence="3" id="KW-0378">Hydrolase</keyword>
<dbReference type="Pfam" id="PF02517">
    <property type="entry name" value="Rce1-like"/>
    <property type="match status" value="1"/>
</dbReference>
<feature type="transmembrane region" description="Helical" evidence="1">
    <location>
        <begin position="92"/>
        <end position="110"/>
    </location>
</feature>
<keyword evidence="1" id="KW-1133">Transmembrane helix</keyword>
<keyword evidence="1" id="KW-0472">Membrane</keyword>
<evidence type="ECO:0000313" key="4">
    <source>
        <dbReference type="Proteomes" id="UP000309016"/>
    </source>
</evidence>
<feature type="transmembrane region" description="Helical" evidence="1">
    <location>
        <begin position="131"/>
        <end position="150"/>
    </location>
</feature>
<dbReference type="EMBL" id="CP040812">
    <property type="protein sequence ID" value="QCY71356.1"/>
    <property type="molecule type" value="Genomic_DNA"/>
</dbReference>